<accession>A0A7W1XTH8</accession>
<keyword evidence="4 7" id="KW-0812">Transmembrane</keyword>
<comment type="catalytic activity">
    <reaction evidence="7 8">
        <text>a quinone + NADH + 5 H(+)(in) = a quinol + NAD(+) + 4 H(+)(out)</text>
        <dbReference type="Rhea" id="RHEA:57888"/>
        <dbReference type="ChEBI" id="CHEBI:15378"/>
        <dbReference type="ChEBI" id="CHEBI:24646"/>
        <dbReference type="ChEBI" id="CHEBI:57540"/>
        <dbReference type="ChEBI" id="CHEBI:57945"/>
        <dbReference type="ChEBI" id="CHEBI:132124"/>
    </reaction>
</comment>
<keyword evidence="7 8" id="KW-0874">Quinone</keyword>
<keyword evidence="7" id="KW-1278">Translocase</keyword>
<sequence length="116" mass="13462">MMMSFIIVGIALPVLALSAGIILRPHKPSPEKRITYESGVDPTGDSWVKYNVRYYLFALLFVIFDVEAVFLYPWASSYDVLRSEIGLFILAEMFIFVFFLILGLIYAWKKRVLEWN</sequence>
<dbReference type="PANTHER" id="PTHR11058">
    <property type="entry name" value="NADH-UBIQUINONE OXIDOREDUCTASE CHAIN 3"/>
    <property type="match status" value="1"/>
</dbReference>
<dbReference type="EC" id="7.1.1.-" evidence="7"/>
<dbReference type="InterPro" id="IPR000440">
    <property type="entry name" value="NADH_UbQ/plastoQ_OxRdtase_su3"/>
</dbReference>
<evidence type="ECO:0000256" key="2">
    <source>
        <dbReference type="ARBA" id="ARBA00008472"/>
    </source>
</evidence>
<evidence type="ECO:0000256" key="6">
    <source>
        <dbReference type="ARBA" id="ARBA00023136"/>
    </source>
</evidence>
<dbReference type="GO" id="GO:0048038">
    <property type="term" value="F:quinone binding"/>
    <property type="evidence" value="ECO:0007669"/>
    <property type="project" value="UniProtKB-KW"/>
</dbReference>
<dbReference type="AlphaFoldDB" id="A0A7W1XTH8"/>
<dbReference type="GO" id="GO:0050136">
    <property type="term" value="F:NADH dehydrogenase (quinone) (non-electrogenic) activity"/>
    <property type="evidence" value="ECO:0007669"/>
    <property type="project" value="UniProtKB-UniRule"/>
</dbReference>
<keyword evidence="6 7" id="KW-0472">Membrane</keyword>
<comment type="subunit">
    <text evidence="7">NDH-1 is composed of 14 different subunits. Subunits NuoA, H, J, K, L, M, N constitute the membrane sector of the complex.</text>
</comment>
<feature type="transmembrane region" description="Helical" evidence="7">
    <location>
        <begin position="87"/>
        <end position="108"/>
    </location>
</feature>
<dbReference type="GO" id="GO:0030964">
    <property type="term" value="C:NADH dehydrogenase complex"/>
    <property type="evidence" value="ECO:0007669"/>
    <property type="project" value="TreeGrafter"/>
</dbReference>
<dbReference type="GO" id="GO:0008137">
    <property type="term" value="F:NADH dehydrogenase (ubiquinone) activity"/>
    <property type="evidence" value="ECO:0007669"/>
    <property type="project" value="InterPro"/>
</dbReference>
<gene>
    <name evidence="9" type="primary">ndhC</name>
    <name evidence="7" type="synonym">nuoA</name>
    <name evidence="9" type="ORF">H2C83_11690</name>
</gene>
<evidence type="ECO:0000313" key="10">
    <source>
        <dbReference type="Proteomes" id="UP000538292"/>
    </source>
</evidence>
<evidence type="ECO:0000313" key="9">
    <source>
        <dbReference type="EMBL" id="MBA4602964.1"/>
    </source>
</evidence>
<evidence type="ECO:0000256" key="3">
    <source>
        <dbReference type="ARBA" id="ARBA00022448"/>
    </source>
</evidence>
<dbReference type="Gene3D" id="1.20.58.1610">
    <property type="entry name" value="NADH:ubiquinone/plastoquinone oxidoreductase, chain 3"/>
    <property type="match status" value="1"/>
</dbReference>
<proteinExistence type="inferred from homology"/>
<feature type="transmembrane region" description="Helical" evidence="7">
    <location>
        <begin position="54"/>
        <end position="75"/>
    </location>
</feature>
<evidence type="ECO:0000256" key="7">
    <source>
        <dbReference type="HAMAP-Rule" id="MF_01394"/>
    </source>
</evidence>
<protein>
    <recommendedName>
        <fullName evidence="7">NADH-quinone oxidoreductase subunit A</fullName>
        <ecNumber evidence="7">7.1.1.-</ecNumber>
    </recommendedName>
    <alternativeName>
        <fullName evidence="7">NADH dehydrogenase I subunit A</fullName>
    </alternativeName>
    <alternativeName>
        <fullName evidence="7">NDH-1 subunit A</fullName>
    </alternativeName>
    <alternativeName>
        <fullName evidence="7">NUO1</fullName>
    </alternativeName>
</protein>
<keyword evidence="10" id="KW-1185">Reference proteome</keyword>
<evidence type="ECO:0000256" key="1">
    <source>
        <dbReference type="ARBA" id="ARBA00004141"/>
    </source>
</evidence>
<evidence type="ECO:0000256" key="5">
    <source>
        <dbReference type="ARBA" id="ARBA00022989"/>
    </source>
</evidence>
<dbReference type="RefSeq" id="WP_181741095.1">
    <property type="nucleotide sequence ID" value="NZ_JACEOL010000036.1"/>
</dbReference>
<comment type="caution">
    <text evidence="7">Lacks conserved residue(s) required for the propagation of feature annotation.</text>
</comment>
<evidence type="ECO:0000256" key="8">
    <source>
        <dbReference type="RuleBase" id="RU003639"/>
    </source>
</evidence>
<reference evidence="9 10" key="1">
    <citation type="submission" date="2020-07" db="EMBL/GenBank/DDBJ databases">
        <title>Thermoactinomyces phylogeny.</title>
        <authorList>
            <person name="Dunlap C."/>
        </authorList>
    </citation>
    <scope>NUCLEOTIDE SEQUENCE [LARGE SCALE GENOMIC DNA]</scope>
    <source>
        <strain evidence="9 10">AMNI-1</strain>
    </source>
</reference>
<keyword evidence="7" id="KW-1003">Cell membrane</keyword>
<keyword evidence="7 8" id="KW-0520">NAD</keyword>
<keyword evidence="5 7" id="KW-1133">Transmembrane helix</keyword>
<dbReference type="EMBL" id="JACEOL010000036">
    <property type="protein sequence ID" value="MBA4602964.1"/>
    <property type="molecule type" value="Genomic_DNA"/>
</dbReference>
<dbReference type="HAMAP" id="MF_01394">
    <property type="entry name" value="NDH1_NuoA"/>
    <property type="match status" value="1"/>
</dbReference>
<name>A0A7W1XTH8_9BACL</name>
<comment type="subcellular location">
    <subcellularLocation>
        <location evidence="7 8">Cell membrane</location>
        <topology evidence="7 8">Multi-pass membrane protein</topology>
    </subcellularLocation>
    <subcellularLocation>
        <location evidence="1">Membrane</location>
        <topology evidence="1">Multi-pass membrane protein</topology>
    </subcellularLocation>
</comment>
<dbReference type="InterPro" id="IPR038430">
    <property type="entry name" value="NDAH_ubi_oxred_su3_sf"/>
</dbReference>
<keyword evidence="3 7" id="KW-0813">Transport</keyword>
<organism evidence="9 10">
    <name type="scientific">Thermoactinomyces mirandus</name>
    <dbReference type="NCBI Taxonomy" id="2756294"/>
    <lineage>
        <taxon>Bacteria</taxon>
        <taxon>Bacillati</taxon>
        <taxon>Bacillota</taxon>
        <taxon>Bacilli</taxon>
        <taxon>Bacillales</taxon>
        <taxon>Thermoactinomycetaceae</taxon>
        <taxon>Thermoactinomyces</taxon>
    </lineage>
</organism>
<evidence type="ECO:0000256" key="4">
    <source>
        <dbReference type="ARBA" id="ARBA00022692"/>
    </source>
</evidence>
<comment type="function">
    <text evidence="7">NDH-1 shuttles electrons from NADH, via FMN and iron-sulfur (Fe-S) centers, to quinones in the respiratory chain. The immediate electron acceptor for the enzyme in this species is believed to be a menaquinone. Couples the redox reaction to proton translocation (for every two electrons transferred, four hydrogen ions are translocated across the cytoplasmic membrane), and thus conserves the redox energy in a proton gradient.</text>
</comment>
<dbReference type="Proteomes" id="UP000538292">
    <property type="component" value="Unassembled WGS sequence"/>
</dbReference>
<comment type="similarity">
    <text evidence="2 7 8">Belongs to the complex I subunit 3 family.</text>
</comment>
<comment type="caution">
    <text evidence="9">The sequence shown here is derived from an EMBL/GenBank/DDBJ whole genome shotgun (WGS) entry which is preliminary data.</text>
</comment>
<dbReference type="InterPro" id="IPR023043">
    <property type="entry name" value="NAD(P)H_OxRDtase_bac/plastid"/>
</dbReference>
<dbReference type="PANTHER" id="PTHR11058:SF9">
    <property type="entry name" value="NADH-UBIQUINONE OXIDOREDUCTASE CHAIN 3"/>
    <property type="match status" value="1"/>
</dbReference>
<dbReference type="Pfam" id="PF00507">
    <property type="entry name" value="Oxidored_q4"/>
    <property type="match status" value="1"/>
</dbReference>
<dbReference type="GO" id="GO:0005886">
    <property type="term" value="C:plasma membrane"/>
    <property type="evidence" value="ECO:0007669"/>
    <property type="project" value="UniProtKB-SubCell"/>
</dbReference>